<dbReference type="Proteomes" id="UP001153334">
    <property type="component" value="Unassembled WGS sequence"/>
</dbReference>
<organism evidence="1 2">
    <name type="scientific">Nemania bipapillata</name>
    <dbReference type="NCBI Taxonomy" id="110536"/>
    <lineage>
        <taxon>Eukaryota</taxon>
        <taxon>Fungi</taxon>
        <taxon>Dikarya</taxon>
        <taxon>Ascomycota</taxon>
        <taxon>Pezizomycotina</taxon>
        <taxon>Sordariomycetes</taxon>
        <taxon>Xylariomycetidae</taxon>
        <taxon>Xylariales</taxon>
        <taxon>Xylariaceae</taxon>
        <taxon>Nemania</taxon>
    </lineage>
</organism>
<keyword evidence="2" id="KW-1185">Reference proteome</keyword>
<accession>A0ACC2J9I3</accession>
<reference evidence="1" key="1">
    <citation type="submission" date="2022-11" db="EMBL/GenBank/DDBJ databases">
        <title>Genome Sequence of Nemania bipapillata.</title>
        <authorList>
            <person name="Buettner E."/>
        </authorList>
    </citation>
    <scope>NUCLEOTIDE SEQUENCE</scope>
    <source>
        <strain evidence="1">CP14</strain>
    </source>
</reference>
<name>A0ACC2J9I3_9PEZI</name>
<comment type="caution">
    <text evidence="1">The sequence shown here is derived from an EMBL/GenBank/DDBJ whole genome shotgun (WGS) entry which is preliminary data.</text>
</comment>
<proteinExistence type="predicted"/>
<protein>
    <submittedName>
        <fullName evidence="1">Uncharacterized protein</fullName>
    </submittedName>
</protein>
<gene>
    <name evidence="1" type="ORF">ONZ43_g100</name>
</gene>
<evidence type="ECO:0000313" key="2">
    <source>
        <dbReference type="Proteomes" id="UP001153334"/>
    </source>
</evidence>
<sequence>MYNNAPRSDAMVRGTCVDNARPCLHQDMSMHDVMGKLGVAMDDPATDNQPFAENGAGNSKPLADPKVIRRKLYFLVAAHKTVEVGKEFVAVARITHSKTREERNMFVNAHARAYHYTPEMSHRQFNTSTPLTPGELAGATCNDQAFVVHKAVGTSGAPAGTYLVYRLKRTEPGTRNLRFEATWDWGNGITGTASYDFVALTARDDYISREYTPGQRNLLNILWPEWENYTEC</sequence>
<dbReference type="EMBL" id="JAPESX010000010">
    <property type="protein sequence ID" value="KAJ8124095.1"/>
    <property type="molecule type" value="Genomic_DNA"/>
</dbReference>
<evidence type="ECO:0000313" key="1">
    <source>
        <dbReference type="EMBL" id="KAJ8124095.1"/>
    </source>
</evidence>